<keyword evidence="1" id="KW-1133">Transmembrane helix</keyword>
<name>A0A6N6W2D7_9BURK</name>
<feature type="transmembrane region" description="Helical" evidence="1">
    <location>
        <begin position="15"/>
        <end position="31"/>
    </location>
</feature>
<keyword evidence="1" id="KW-0472">Membrane</keyword>
<protein>
    <submittedName>
        <fullName evidence="2">Uncharacterized protein</fullName>
    </submittedName>
</protein>
<organism evidence="2 3">
    <name type="scientific">Paraburkholderia madseniana</name>
    <dbReference type="NCBI Taxonomy" id="2599607"/>
    <lineage>
        <taxon>Bacteria</taxon>
        <taxon>Pseudomonadati</taxon>
        <taxon>Pseudomonadota</taxon>
        <taxon>Betaproteobacteria</taxon>
        <taxon>Burkholderiales</taxon>
        <taxon>Burkholderiaceae</taxon>
        <taxon>Paraburkholderia</taxon>
    </lineage>
</organism>
<evidence type="ECO:0000313" key="3">
    <source>
        <dbReference type="Proteomes" id="UP000463700"/>
    </source>
</evidence>
<dbReference type="EMBL" id="VOSW01000118">
    <property type="protein sequence ID" value="KAE8754603.1"/>
    <property type="molecule type" value="Genomic_DNA"/>
</dbReference>
<dbReference type="Proteomes" id="UP000463700">
    <property type="component" value="Unassembled WGS sequence"/>
</dbReference>
<proteinExistence type="predicted"/>
<gene>
    <name evidence="2" type="ORF">FSO04_38685</name>
</gene>
<dbReference type="AlphaFoldDB" id="A0A6N6W2D7"/>
<accession>A0A6N6W2D7</accession>
<reference evidence="2 3" key="1">
    <citation type="journal article" date="2020" name="Int. J. Syst. Evol. Microbiol.">
        <title>Paraburkholderia madseniana sp. nov., a phenolic acid-degrading bacterium isolated from acidic forest soil.</title>
        <authorList>
            <person name="Wilhelm R.C."/>
            <person name="Murphy S.J.L."/>
            <person name="Feriancek N.M."/>
            <person name="Karasz D.C."/>
            <person name="DeRito C.M."/>
            <person name="Newman J.D."/>
            <person name="Buckley D.H."/>
        </authorList>
    </citation>
    <scope>NUCLEOTIDE SEQUENCE [LARGE SCALE GENOMIC DNA]</scope>
    <source>
        <strain evidence="2 3">RP11</strain>
    </source>
</reference>
<keyword evidence="1" id="KW-0812">Transmembrane</keyword>
<sequence>MYLVLFFLDVYKRQQLVPFAPLAAAIAFFIGKRNYGVDLDRLSALREQAGG</sequence>
<comment type="caution">
    <text evidence="2">The sequence shown here is derived from an EMBL/GenBank/DDBJ whole genome shotgun (WGS) entry which is preliminary data.</text>
</comment>
<evidence type="ECO:0000256" key="1">
    <source>
        <dbReference type="SAM" id="Phobius"/>
    </source>
</evidence>
<evidence type="ECO:0000313" key="2">
    <source>
        <dbReference type="EMBL" id="KAE8754603.1"/>
    </source>
</evidence>